<dbReference type="EMBL" id="FOFU01000001">
    <property type="protein sequence ID" value="SEP80705.1"/>
    <property type="molecule type" value="Genomic_DNA"/>
</dbReference>
<keyword evidence="3" id="KW-1185">Reference proteome</keyword>
<sequence>MSVKDDITKLVNGSKDKVAVINEIRKVCAELSEYKSQPIDNVIWVPIEKVTPNDYNPNSVAKKEMQLLYISIKEDGYTQPVVTVYDKEKDKYVIVDGFHRYFVCKTQKDILERNHGCLPIVVLNKTMNERMAATVRHNRARGSHAVTGMSNLVFNMLQNGWSDADICKELGMEKEEIVKLKYVTGFAKLFEKAQYGQSWKTEKQIQEEKHYGEIYENTDEYKWTGRK</sequence>
<feature type="domain" description="ParB-like N-terminal" evidence="1">
    <location>
        <begin position="43"/>
        <end position="139"/>
    </location>
</feature>
<dbReference type="InterPro" id="IPR003115">
    <property type="entry name" value="ParB_N"/>
</dbReference>
<dbReference type="CDD" id="cd16397">
    <property type="entry name" value="IbrB_like"/>
    <property type="match status" value="1"/>
</dbReference>
<dbReference type="InterPro" id="IPR036086">
    <property type="entry name" value="ParB/Sulfiredoxin_sf"/>
</dbReference>
<evidence type="ECO:0000259" key="1">
    <source>
        <dbReference type="SMART" id="SM00470"/>
    </source>
</evidence>
<dbReference type="Pfam" id="PF02195">
    <property type="entry name" value="ParB_N"/>
    <property type="match status" value="1"/>
</dbReference>
<dbReference type="PANTHER" id="PTHR30083:SF1">
    <property type="entry name" value="TRANSCRIPTIONAL REGULATOR"/>
    <property type="match status" value="1"/>
</dbReference>
<accession>A0A1H9AW00</accession>
<evidence type="ECO:0000313" key="3">
    <source>
        <dbReference type="Proteomes" id="UP000182360"/>
    </source>
</evidence>
<organism evidence="2 3">
    <name type="scientific">Treponema bryantii</name>
    <dbReference type="NCBI Taxonomy" id="163"/>
    <lineage>
        <taxon>Bacteria</taxon>
        <taxon>Pseudomonadati</taxon>
        <taxon>Spirochaetota</taxon>
        <taxon>Spirochaetia</taxon>
        <taxon>Spirochaetales</taxon>
        <taxon>Treponemataceae</taxon>
        <taxon>Treponema</taxon>
    </lineage>
</organism>
<dbReference type="PANTHER" id="PTHR30083">
    <property type="entry name" value="TRANSCRIPTIONAL REGULATOR-RELATED"/>
    <property type="match status" value="1"/>
</dbReference>
<dbReference type="AlphaFoldDB" id="A0A1H9AW00"/>
<gene>
    <name evidence="2" type="ORF">SAMN04487977_101484</name>
</gene>
<dbReference type="RefSeq" id="WP_083379641.1">
    <property type="nucleotide sequence ID" value="NZ_FOFU01000001.1"/>
</dbReference>
<dbReference type="GO" id="GO:0071453">
    <property type="term" value="P:cellular response to oxygen levels"/>
    <property type="evidence" value="ECO:0007669"/>
    <property type="project" value="TreeGrafter"/>
</dbReference>
<dbReference type="SUPFAM" id="SSF110849">
    <property type="entry name" value="ParB/Sulfiredoxin"/>
    <property type="match status" value="1"/>
</dbReference>
<reference evidence="2 3" key="1">
    <citation type="submission" date="2016-10" db="EMBL/GenBank/DDBJ databases">
        <authorList>
            <person name="de Groot N.N."/>
        </authorList>
    </citation>
    <scope>NUCLEOTIDE SEQUENCE [LARGE SCALE GENOMIC DNA]</scope>
    <source>
        <strain evidence="2 3">B25</strain>
    </source>
</reference>
<dbReference type="SMART" id="SM00470">
    <property type="entry name" value="ParB"/>
    <property type="match status" value="1"/>
</dbReference>
<name>A0A1H9AW00_9SPIR</name>
<dbReference type="Proteomes" id="UP000182360">
    <property type="component" value="Unassembled WGS sequence"/>
</dbReference>
<dbReference type="Gene3D" id="3.90.1530.10">
    <property type="entry name" value="Conserved hypothetical protein from pyrococcus furiosus pfu- 392566-001, ParB domain"/>
    <property type="match status" value="1"/>
</dbReference>
<protein>
    <submittedName>
        <fullName evidence="2">Chromosome segregation protein Spo0J, contains ParB-like nuclease domain</fullName>
    </submittedName>
</protein>
<dbReference type="OrthoDB" id="4536617at2"/>
<evidence type="ECO:0000313" key="2">
    <source>
        <dbReference type="EMBL" id="SEP80705.1"/>
    </source>
</evidence>
<proteinExistence type="predicted"/>